<reference evidence="1 2" key="1">
    <citation type="journal article" date="2007" name="Nature">
        <title>Evolution of genes and genomes on the Drosophila phylogeny.</title>
        <authorList>
            <consortium name="Drosophila 12 Genomes Consortium"/>
            <person name="Clark A.G."/>
            <person name="Eisen M.B."/>
            <person name="Smith D.R."/>
            <person name="Bergman C.M."/>
            <person name="Oliver B."/>
            <person name="Markow T.A."/>
            <person name="Kaufman T.C."/>
            <person name="Kellis M."/>
            <person name="Gelbart W."/>
            <person name="Iyer V.N."/>
            <person name="Pollard D.A."/>
            <person name="Sackton T.B."/>
            <person name="Larracuente A.M."/>
            <person name="Singh N.D."/>
            <person name="Abad J.P."/>
            <person name="Abt D.N."/>
            <person name="Adryan B."/>
            <person name="Aguade M."/>
            <person name="Akashi H."/>
            <person name="Anderson W.W."/>
            <person name="Aquadro C.F."/>
            <person name="Ardell D.H."/>
            <person name="Arguello R."/>
            <person name="Artieri C.G."/>
            <person name="Barbash D.A."/>
            <person name="Barker D."/>
            <person name="Barsanti P."/>
            <person name="Batterham P."/>
            <person name="Batzoglou S."/>
            <person name="Begun D."/>
            <person name="Bhutkar A."/>
            <person name="Blanco E."/>
            <person name="Bosak S.A."/>
            <person name="Bradley R.K."/>
            <person name="Brand A.D."/>
            <person name="Brent M.R."/>
            <person name="Brooks A.N."/>
            <person name="Brown R.H."/>
            <person name="Butlin R.K."/>
            <person name="Caggese C."/>
            <person name="Calvi B.R."/>
            <person name="Bernardo de Carvalho A."/>
            <person name="Caspi A."/>
            <person name="Castrezana S."/>
            <person name="Celniker S.E."/>
            <person name="Chang J.L."/>
            <person name="Chapple C."/>
            <person name="Chatterji S."/>
            <person name="Chinwalla A."/>
            <person name="Civetta A."/>
            <person name="Clifton S.W."/>
            <person name="Comeron J.M."/>
            <person name="Costello J.C."/>
            <person name="Coyne J.A."/>
            <person name="Daub J."/>
            <person name="David R.G."/>
            <person name="Delcher A.L."/>
            <person name="Delehaunty K."/>
            <person name="Do C.B."/>
            <person name="Ebling H."/>
            <person name="Edwards K."/>
            <person name="Eickbush T."/>
            <person name="Evans J.D."/>
            <person name="Filipski A."/>
            <person name="Findeiss S."/>
            <person name="Freyhult E."/>
            <person name="Fulton L."/>
            <person name="Fulton R."/>
            <person name="Garcia A.C."/>
            <person name="Gardiner A."/>
            <person name="Garfield D.A."/>
            <person name="Garvin B.E."/>
            <person name="Gibson G."/>
            <person name="Gilbert D."/>
            <person name="Gnerre S."/>
            <person name="Godfrey J."/>
            <person name="Good R."/>
            <person name="Gotea V."/>
            <person name="Gravely B."/>
            <person name="Greenberg A.J."/>
            <person name="Griffiths-Jones S."/>
            <person name="Gross S."/>
            <person name="Guigo R."/>
            <person name="Gustafson E.A."/>
            <person name="Haerty W."/>
            <person name="Hahn M.W."/>
            <person name="Halligan D.L."/>
            <person name="Halpern A.L."/>
            <person name="Halter G.M."/>
            <person name="Han M.V."/>
            <person name="Heger A."/>
            <person name="Hillier L."/>
            <person name="Hinrichs A.S."/>
            <person name="Holmes I."/>
            <person name="Hoskins R.A."/>
            <person name="Hubisz M.J."/>
            <person name="Hultmark D."/>
            <person name="Huntley M.A."/>
            <person name="Jaffe D.B."/>
            <person name="Jagadeeshan S."/>
            <person name="Jeck W.R."/>
            <person name="Johnson J."/>
            <person name="Jones C.D."/>
            <person name="Jordan W.C."/>
            <person name="Karpen G.H."/>
            <person name="Kataoka E."/>
            <person name="Keightley P.D."/>
            <person name="Kheradpour P."/>
            <person name="Kirkness E.F."/>
            <person name="Koerich L.B."/>
            <person name="Kristiansen K."/>
            <person name="Kudrna D."/>
            <person name="Kulathinal R.J."/>
            <person name="Kumar S."/>
            <person name="Kwok R."/>
            <person name="Lander E."/>
            <person name="Langley C.H."/>
            <person name="Lapoint R."/>
            <person name="Lazzaro B.P."/>
            <person name="Lee S.J."/>
            <person name="Levesque L."/>
            <person name="Li R."/>
            <person name="Lin C.F."/>
            <person name="Lin M.F."/>
            <person name="Lindblad-Toh K."/>
            <person name="Llopart A."/>
            <person name="Long M."/>
            <person name="Low L."/>
            <person name="Lozovsky E."/>
            <person name="Lu J."/>
            <person name="Luo M."/>
            <person name="Machado C.A."/>
            <person name="Makalowski W."/>
            <person name="Marzo M."/>
            <person name="Matsuda M."/>
            <person name="Matzkin L."/>
            <person name="McAllister B."/>
            <person name="McBride C.S."/>
            <person name="McKernan B."/>
            <person name="McKernan K."/>
            <person name="Mendez-Lago M."/>
            <person name="Minx P."/>
            <person name="Mollenhauer M.U."/>
            <person name="Montooth K."/>
            <person name="Mount S.M."/>
            <person name="Mu X."/>
            <person name="Myers E."/>
            <person name="Negre B."/>
            <person name="Newfeld S."/>
            <person name="Nielsen R."/>
            <person name="Noor M.A."/>
            <person name="O'Grady P."/>
            <person name="Pachter L."/>
            <person name="Papaceit M."/>
            <person name="Parisi M.J."/>
            <person name="Parisi M."/>
            <person name="Parts L."/>
            <person name="Pedersen J.S."/>
            <person name="Pesole G."/>
            <person name="Phillippy A.M."/>
            <person name="Ponting C.P."/>
            <person name="Pop M."/>
            <person name="Porcelli D."/>
            <person name="Powell J.R."/>
            <person name="Prohaska S."/>
            <person name="Pruitt K."/>
            <person name="Puig M."/>
            <person name="Quesneville H."/>
            <person name="Ram K.R."/>
            <person name="Rand D."/>
            <person name="Rasmussen M.D."/>
            <person name="Reed L.K."/>
            <person name="Reenan R."/>
            <person name="Reily A."/>
            <person name="Remington K.A."/>
            <person name="Rieger T.T."/>
            <person name="Ritchie M.G."/>
            <person name="Robin C."/>
            <person name="Rogers Y.H."/>
            <person name="Rohde C."/>
            <person name="Rozas J."/>
            <person name="Rubenfield M.J."/>
            <person name="Ruiz A."/>
            <person name="Russo S."/>
            <person name="Salzberg S.L."/>
            <person name="Sanchez-Gracia A."/>
            <person name="Saranga D.J."/>
            <person name="Sato H."/>
            <person name="Schaeffer S.W."/>
            <person name="Schatz M.C."/>
            <person name="Schlenke T."/>
            <person name="Schwartz R."/>
            <person name="Segarra C."/>
            <person name="Singh R.S."/>
            <person name="Sirot L."/>
            <person name="Sirota M."/>
            <person name="Sisneros N.B."/>
            <person name="Smith C.D."/>
            <person name="Smith T.F."/>
            <person name="Spieth J."/>
            <person name="Stage D.E."/>
            <person name="Stark A."/>
            <person name="Stephan W."/>
            <person name="Strausberg R.L."/>
            <person name="Strempel S."/>
            <person name="Sturgill D."/>
            <person name="Sutton G."/>
            <person name="Sutton G.G."/>
            <person name="Tao W."/>
            <person name="Teichmann S."/>
            <person name="Tobari Y.N."/>
            <person name="Tomimura Y."/>
            <person name="Tsolas J.M."/>
            <person name="Valente V.L."/>
            <person name="Venter E."/>
            <person name="Venter J.C."/>
            <person name="Vicario S."/>
            <person name="Vieira F.G."/>
            <person name="Vilella A.J."/>
            <person name="Villasante A."/>
            <person name="Walenz B."/>
            <person name="Wang J."/>
            <person name="Wasserman M."/>
            <person name="Watts T."/>
            <person name="Wilson D."/>
            <person name="Wilson R.K."/>
            <person name="Wing R.A."/>
            <person name="Wolfner M.F."/>
            <person name="Wong A."/>
            <person name="Wong G.K."/>
            <person name="Wu C.I."/>
            <person name="Wu G."/>
            <person name="Yamamoto D."/>
            <person name="Yang H.P."/>
            <person name="Yang S.P."/>
            <person name="Yorke J.A."/>
            <person name="Yoshida K."/>
            <person name="Zdobnov E."/>
            <person name="Zhang P."/>
            <person name="Zhang Y."/>
            <person name="Zimin A.V."/>
            <person name="Baldwin J."/>
            <person name="Abdouelleil A."/>
            <person name="Abdulkadir J."/>
            <person name="Abebe A."/>
            <person name="Abera B."/>
            <person name="Abreu J."/>
            <person name="Acer S.C."/>
            <person name="Aftuck L."/>
            <person name="Alexander A."/>
            <person name="An P."/>
            <person name="Anderson E."/>
            <person name="Anderson S."/>
            <person name="Arachi H."/>
            <person name="Azer M."/>
            <person name="Bachantsang P."/>
            <person name="Barry A."/>
            <person name="Bayul T."/>
            <person name="Berlin A."/>
            <person name="Bessette D."/>
            <person name="Bloom T."/>
            <person name="Blye J."/>
            <person name="Boguslavskiy L."/>
            <person name="Bonnet C."/>
            <person name="Boukhgalter B."/>
            <person name="Bourzgui I."/>
            <person name="Brown A."/>
            <person name="Cahill P."/>
            <person name="Channer S."/>
            <person name="Cheshatsang Y."/>
            <person name="Chuda L."/>
            <person name="Citroen M."/>
            <person name="Collymore A."/>
            <person name="Cooke P."/>
            <person name="Costello M."/>
            <person name="D'Aco K."/>
            <person name="Daza R."/>
            <person name="De Haan G."/>
            <person name="DeGray S."/>
            <person name="DeMaso C."/>
            <person name="Dhargay N."/>
            <person name="Dooley K."/>
            <person name="Dooley E."/>
            <person name="Doricent M."/>
            <person name="Dorje P."/>
            <person name="Dorjee K."/>
            <person name="Dupes A."/>
            <person name="Elong R."/>
            <person name="Falk J."/>
            <person name="Farina A."/>
            <person name="Faro S."/>
            <person name="Ferguson D."/>
            <person name="Fisher S."/>
            <person name="Foley C.D."/>
            <person name="Franke A."/>
            <person name="Friedrich D."/>
            <person name="Gadbois L."/>
            <person name="Gearin G."/>
            <person name="Gearin C.R."/>
            <person name="Giannoukos G."/>
            <person name="Goode T."/>
            <person name="Graham J."/>
            <person name="Grandbois E."/>
            <person name="Grewal S."/>
            <person name="Gyaltsen K."/>
            <person name="Hafez N."/>
            <person name="Hagos B."/>
            <person name="Hall J."/>
            <person name="Henson C."/>
            <person name="Hollinger A."/>
            <person name="Honan T."/>
            <person name="Huard M.D."/>
            <person name="Hughes L."/>
            <person name="Hurhula B."/>
            <person name="Husby M.E."/>
            <person name="Kamat A."/>
            <person name="Kanga B."/>
            <person name="Kashin S."/>
            <person name="Khazanovich D."/>
            <person name="Kisner P."/>
            <person name="Lance K."/>
            <person name="Lara M."/>
            <person name="Lee W."/>
            <person name="Lennon N."/>
            <person name="Letendre F."/>
            <person name="LeVine R."/>
            <person name="Lipovsky A."/>
            <person name="Liu X."/>
            <person name="Liu J."/>
            <person name="Liu S."/>
            <person name="Lokyitsang T."/>
            <person name="Lokyitsang Y."/>
            <person name="Lubonja R."/>
            <person name="Lui A."/>
            <person name="MacDonald P."/>
            <person name="Magnisalis V."/>
            <person name="Maru K."/>
            <person name="Matthews C."/>
            <person name="McCusker W."/>
            <person name="McDonough S."/>
            <person name="Mehta T."/>
            <person name="Meldrim J."/>
            <person name="Meneus L."/>
            <person name="Mihai O."/>
            <person name="Mihalev A."/>
            <person name="Mihova T."/>
            <person name="Mittelman R."/>
            <person name="Mlenga V."/>
            <person name="Montmayeur A."/>
            <person name="Mulrain L."/>
            <person name="Navidi A."/>
            <person name="Naylor J."/>
            <person name="Negash T."/>
            <person name="Nguyen T."/>
            <person name="Nguyen N."/>
            <person name="Nicol R."/>
            <person name="Norbu C."/>
            <person name="Norbu N."/>
            <person name="Novod N."/>
            <person name="O'Neill B."/>
            <person name="Osman S."/>
            <person name="Markiewicz E."/>
            <person name="Oyono O.L."/>
            <person name="Patti C."/>
            <person name="Phunkhang P."/>
            <person name="Pierre F."/>
            <person name="Priest M."/>
            <person name="Raghuraman S."/>
            <person name="Rege F."/>
            <person name="Reyes R."/>
            <person name="Rise C."/>
            <person name="Rogov P."/>
            <person name="Ross K."/>
            <person name="Ryan E."/>
            <person name="Settipalli S."/>
            <person name="Shea T."/>
            <person name="Sherpa N."/>
            <person name="Shi L."/>
            <person name="Shih D."/>
            <person name="Sparrow T."/>
            <person name="Spaulding J."/>
            <person name="Stalker J."/>
            <person name="Stange-Thomann N."/>
            <person name="Stavropoulos S."/>
            <person name="Stone C."/>
            <person name="Strader C."/>
            <person name="Tesfaye S."/>
            <person name="Thomson T."/>
            <person name="Thoulutsang Y."/>
            <person name="Thoulutsang D."/>
            <person name="Topham K."/>
            <person name="Topping I."/>
            <person name="Tsamla T."/>
            <person name="Vassiliev H."/>
            <person name="Vo A."/>
            <person name="Wangchuk T."/>
            <person name="Wangdi T."/>
            <person name="Weiand M."/>
            <person name="Wilkinson J."/>
            <person name="Wilson A."/>
            <person name="Yadav S."/>
            <person name="Young G."/>
            <person name="Yu Q."/>
            <person name="Zembek L."/>
            <person name="Zhong D."/>
            <person name="Zimmer A."/>
            <person name="Zwirko Z."/>
            <person name="Jaffe D.B."/>
            <person name="Alvarez P."/>
            <person name="Brockman W."/>
            <person name="Butler J."/>
            <person name="Chin C."/>
            <person name="Gnerre S."/>
            <person name="Grabherr M."/>
            <person name="Kleber M."/>
            <person name="Mauceli E."/>
            <person name="MacCallum I."/>
        </authorList>
    </citation>
    <scope>NUCLEOTIDE SEQUENCE [LARGE SCALE GENOMIC DNA]</scope>
    <source>
        <strain evidence="2">MSH-3 / Tucson 14011-0111.49</strain>
    </source>
</reference>
<proteinExistence type="predicted"/>
<gene>
    <name evidence="1" type="primary">Dper\GL11045</name>
    <name evidence="1" type="ORF">Dper_GL11045</name>
</gene>
<organism evidence="2">
    <name type="scientific">Drosophila persimilis</name>
    <name type="common">Fruit fly</name>
    <dbReference type="NCBI Taxonomy" id="7234"/>
    <lineage>
        <taxon>Eukaryota</taxon>
        <taxon>Metazoa</taxon>
        <taxon>Ecdysozoa</taxon>
        <taxon>Arthropoda</taxon>
        <taxon>Hexapoda</taxon>
        <taxon>Insecta</taxon>
        <taxon>Pterygota</taxon>
        <taxon>Neoptera</taxon>
        <taxon>Endopterygota</taxon>
        <taxon>Diptera</taxon>
        <taxon>Brachycera</taxon>
        <taxon>Muscomorpha</taxon>
        <taxon>Ephydroidea</taxon>
        <taxon>Drosophilidae</taxon>
        <taxon>Drosophila</taxon>
        <taxon>Sophophora</taxon>
    </lineage>
</organism>
<protein>
    <submittedName>
        <fullName evidence="1">GL11045</fullName>
    </submittedName>
</protein>
<dbReference type="Proteomes" id="UP000008744">
    <property type="component" value="Unassembled WGS sequence"/>
</dbReference>
<accession>B4GBI2</accession>
<name>B4GBI2_DROPE</name>
<sequence length="107" mass="11400">MFDTIPSVLCAKRSPPYLEAPETPSLEIKPAVSDVASVVSDDIRDDYVSDGSDLARGASGTLVSGRNSGMSLILLKINFHHCKAACAALLLHQGWSRHSPHQVSVEG</sequence>
<dbReference type="HOGENOM" id="CLU_2212652_0_0_1"/>
<keyword evidence="2" id="KW-1185">Reference proteome</keyword>
<dbReference type="EMBL" id="CH479181">
    <property type="protein sequence ID" value="EDW31277.1"/>
    <property type="molecule type" value="Genomic_DNA"/>
</dbReference>
<dbReference type="AlphaFoldDB" id="B4GBI2"/>
<evidence type="ECO:0000313" key="1">
    <source>
        <dbReference type="EMBL" id="EDW31277.1"/>
    </source>
</evidence>
<evidence type="ECO:0000313" key="2">
    <source>
        <dbReference type="Proteomes" id="UP000008744"/>
    </source>
</evidence>